<dbReference type="SUPFAM" id="SSF89392">
    <property type="entry name" value="Prokaryotic lipoproteins and lipoprotein localization factors"/>
    <property type="match status" value="1"/>
</dbReference>
<organism evidence="2 3">
    <name type="scientific">Mesorhizobium helmanticense</name>
    <dbReference type="NCBI Taxonomy" id="1776423"/>
    <lineage>
        <taxon>Bacteria</taxon>
        <taxon>Pseudomonadati</taxon>
        <taxon>Pseudomonadota</taxon>
        <taxon>Alphaproteobacteria</taxon>
        <taxon>Hyphomicrobiales</taxon>
        <taxon>Phyllobacteriaceae</taxon>
        <taxon>Mesorhizobium</taxon>
    </lineage>
</organism>
<name>A0A2T4IZK1_9HYPH</name>
<dbReference type="Proteomes" id="UP000240259">
    <property type="component" value="Unassembled WGS sequence"/>
</dbReference>
<protein>
    <recommendedName>
        <fullName evidence="4">DUF2092 domain-containing protein</fullName>
    </recommendedName>
</protein>
<dbReference type="PIRSF" id="PIRSF012443">
    <property type="entry name" value="UCP012443"/>
    <property type="match status" value="1"/>
</dbReference>
<comment type="caution">
    <text evidence="2">The sequence shown here is derived from an EMBL/GenBank/DDBJ whole genome shotgun (WGS) entry which is preliminary data.</text>
</comment>
<sequence>MNRTKLSSSLVSRLQPSGRSLLAASVGLALSCAPAWSENAIDKDANEILAASMTYLKGLKTFSVDYDTDHEIVDKAGQKIQYSASGSLTASRGGGFRMTRKGPYADVEVTFDGKVISLYGKAINAFAQIDSPGPSIDEAVEEFRVSTGLDAAGADLMSSDPYSVLTEGATEGKLVGEAVIGGEICDHLAFRTEDVDWQIWIRKGDQPLPLKYVITTKWVTGAPQYALRLSNWNVAPKIDAKLFSFTPPADAKKLENIYSDEIGELSLEDAK</sequence>
<evidence type="ECO:0008006" key="4">
    <source>
        <dbReference type="Google" id="ProtNLM"/>
    </source>
</evidence>
<dbReference type="EMBL" id="PZJX01000017">
    <property type="protein sequence ID" value="PTE11084.1"/>
    <property type="molecule type" value="Genomic_DNA"/>
</dbReference>
<reference evidence="2 3" key="1">
    <citation type="submission" date="2018-03" db="EMBL/GenBank/DDBJ databases">
        <title>Genome sequence of the symbiotic type strain Mesorhizobium helmanticense CSLC115NT isolated from Lotus corniculatus nodules.</title>
        <authorList>
            <person name="Sannazzaro A.I."/>
            <person name="Torres Tejerizo G.A."/>
            <person name="Dip D."/>
            <person name="Caballero M."/>
            <person name="Pistorio M."/>
            <person name="Estrella M.J."/>
        </authorList>
    </citation>
    <scope>NUCLEOTIDE SEQUENCE [LARGE SCALE GENOMIC DNA]</scope>
    <source>
        <strain evidence="2 3">CSLC115N</strain>
    </source>
</reference>
<evidence type="ECO:0000256" key="1">
    <source>
        <dbReference type="ARBA" id="ARBA00022729"/>
    </source>
</evidence>
<dbReference type="OrthoDB" id="116979at2"/>
<gene>
    <name evidence="2" type="ORF">C9427_07650</name>
</gene>
<proteinExistence type="predicted"/>
<dbReference type="Gene3D" id="2.50.20.10">
    <property type="entry name" value="Lipoprotein localisation LolA/LolB/LppX"/>
    <property type="match status" value="1"/>
</dbReference>
<accession>A0A2T4IZK1</accession>
<dbReference type="Pfam" id="PF09865">
    <property type="entry name" value="DUF2092"/>
    <property type="match status" value="1"/>
</dbReference>
<dbReference type="InterPro" id="IPR019207">
    <property type="entry name" value="DUF2092"/>
</dbReference>
<evidence type="ECO:0000313" key="2">
    <source>
        <dbReference type="EMBL" id="PTE11084.1"/>
    </source>
</evidence>
<dbReference type="PROSITE" id="PS51257">
    <property type="entry name" value="PROKAR_LIPOPROTEIN"/>
    <property type="match status" value="1"/>
</dbReference>
<keyword evidence="1" id="KW-0732">Signal</keyword>
<evidence type="ECO:0000313" key="3">
    <source>
        <dbReference type="Proteomes" id="UP000240259"/>
    </source>
</evidence>
<keyword evidence="3" id="KW-1185">Reference proteome</keyword>
<dbReference type="AlphaFoldDB" id="A0A2T4IZK1"/>
<dbReference type="InterPro" id="IPR029046">
    <property type="entry name" value="LolA/LolB/LppX"/>
</dbReference>